<evidence type="ECO:0000256" key="1">
    <source>
        <dbReference type="ARBA" id="ARBA00005995"/>
    </source>
</evidence>
<accession>A0AAV9UB41</accession>
<dbReference type="InterPro" id="IPR009057">
    <property type="entry name" value="Homeodomain-like_sf"/>
</dbReference>
<dbReference type="SUPFAM" id="SSF47095">
    <property type="entry name" value="HMG-box"/>
    <property type="match status" value="1"/>
</dbReference>
<dbReference type="EMBL" id="JAVHNQ010000011">
    <property type="protein sequence ID" value="KAK6336497.1"/>
    <property type="molecule type" value="Genomic_DNA"/>
</dbReference>
<dbReference type="Pfam" id="PF04433">
    <property type="entry name" value="SWIRM"/>
    <property type="match status" value="1"/>
</dbReference>
<dbReference type="SUPFAM" id="SSF54373">
    <property type="entry name" value="FAD-linked reductases, C-terminal domain"/>
    <property type="match status" value="1"/>
</dbReference>
<dbReference type="Pfam" id="PF01593">
    <property type="entry name" value="Amino_oxidase"/>
    <property type="match status" value="2"/>
</dbReference>
<dbReference type="InterPro" id="IPR002937">
    <property type="entry name" value="Amino_oxidase"/>
</dbReference>
<keyword evidence="6" id="KW-1185">Reference proteome</keyword>
<feature type="region of interest" description="Disordered" evidence="3">
    <location>
        <begin position="1170"/>
        <end position="1192"/>
    </location>
</feature>
<dbReference type="Gene3D" id="1.10.10.10">
    <property type="entry name" value="Winged helix-like DNA-binding domain superfamily/Winged helix DNA-binding domain"/>
    <property type="match status" value="1"/>
</dbReference>
<dbReference type="GO" id="GO:0016491">
    <property type="term" value="F:oxidoreductase activity"/>
    <property type="evidence" value="ECO:0007669"/>
    <property type="project" value="UniProtKB-KW"/>
</dbReference>
<proteinExistence type="inferred from homology"/>
<reference evidence="5 6" key="1">
    <citation type="submission" date="2019-10" db="EMBL/GenBank/DDBJ databases">
        <authorList>
            <person name="Palmer J.M."/>
        </authorList>
    </citation>
    <scope>NUCLEOTIDE SEQUENCE [LARGE SCALE GENOMIC DNA]</scope>
    <source>
        <strain evidence="5 6">TWF696</strain>
    </source>
</reference>
<feature type="compositionally biased region" description="Basic and acidic residues" evidence="3">
    <location>
        <begin position="339"/>
        <end position="348"/>
    </location>
</feature>
<comment type="caution">
    <text evidence="5">The sequence shown here is derived from an EMBL/GenBank/DDBJ whole genome shotgun (WGS) entry which is preliminary data.</text>
</comment>
<feature type="compositionally biased region" description="Basic and acidic residues" evidence="3">
    <location>
        <begin position="1345"/>
        <end position="1354"/>
    </location>
</feature>
<dbReference type="SUPFAM" id="SSF46689">
    <property type="entry name" value="Homeodomain-like"/>
    <property type="match status" value="1"/>
</dbReference>
<dbReference type="InterPro" id="IPR036910">
    <property type="entry name" value="HMG_box_dom_sf"/>
</dbReference>
<dbReference type="GO" id="GO:0003682">
    <property type="term" value="F:chromatin binding"/>
    <property type="evidence" value="ECO:0007669"/>
    <property type="project" value="TreeGrafter"/>
</dbReference>
<feature type="compositionally biased region" description="Polar residues" evidence="3">
    <location>
        <begin position="130"/>
        <end position="150"/>
    </location>
</feature>
<dbReference type="Gene3D" id="3.90.660.10">
    <property type="match status" value="1"/>
</dbReference>
<protein>
    <recommendedName>
        <fullName evidence="4">SWIRM domain-containing protein</fullName>
    </recommendedName>
</protein>
<sequence length="1363" mass="149570">MLLAGRPYRVRKPFNSRSSHGGSTPEEEGDPHDASLDASASGLASRRRGLRFAQDDLCIDTRKRRRIPSLVPLRMLSTSSADASPCSSRSSSSMGETEDTSHSGLEMSDIPISPFNAVARDRIAVYLSPQPASKPQTPISKMQRFPSSSGVEFANLPPTPVSLRTTPGFNLDVSRKRRVLSPEIPSSGEPREEEEDEEGGEEEKESVWGLEEEEEEEEEEEQEEIIIYEDEQSSDPDYNDDEDSIDDESDEIDIYEEGEEHDDLVGIGEKFAPSSSTDEASSDGVFTPKLRAKLAASPDASPLSNPSIITLLPSSTFSSKPATHSTLLPASPLQLRLHQEEQFSRASEDLPPSITPPQRSFSPAMAPIGVPRKPAAGMSPDMSNASEDPSTNPSYTARSSIPTDISMDQYAKECIKAAFNSRLSAYMLHEGEYKILRESLNQMHVTTYLNIRNGILRLWLKDPRVRVTKAAAAGCAKCDRFFGLAEVAYDWLTRYGYINHGCLKSSEAAAKSARTTRRKRTIAIVGAGLSGLAAARQLEALLAQGGESPAGADAPDVVIFEGRKRLGGRVHSRVLSPGSSDLPNGLPAAIDVGGQIVMGYEGNPLAALIQQQLEIPYHAIDATTAFPLYDIDGKVVEDGRDQMVQDIHDDILDRLAVFKSKPPVITTAHGDHEKIDGCKDPWGNGGKPLAVAMHATDQEAGATQEAMAAVPAKLPSAKTVRKRIGKRKASGSVEAADQREAKKIKLVPKQSNKEALKSLHIEPQRVCNKNGDGSLGMSMDKMFPSYAQVLEQDPRDLRLYSWYHANLEYCNASAVDKPSLENWDQDDGNEFTGAHSMIVGGYTQLAKGIYSLPSKLDVRANHQVEKIRYDPNNKEKGVTLKFKDGSEFTADKVIITLPLGILKNKSVTFNPPLSERKQSAIDRLGFGLLNKVIMVYDKPFWDTNKDGFGCLRGANGDPNDLASYEANRGRFYMWWNASKVVGRPTLVGLMVGDAAEQIEKESDNLLIQEATAILKNCFGNDKVPDAPREAVVTRWRQDPFARGTYSYIAAGSSGADYDIIAEPIGDQIFFAGEHTNRHYPATVHGAYISGLRAAGEVTDAVLGDIHIPNPLIHPRTRDTLKANATTAAAVVVSTIETNGTTKVATVATATATKSTKTTKITTSAKAVITNSKPADRKRKANDRSNNQIPKKARITQEEEAAEQFQKLVADHIGPKPVKPQKATANPFLIYQKTHFTIAKASANLDKQQKTGDANAKADRDEVRVVLGKMWRDEAEHLKEQFIRQTDENKILNRDIERKYKEDLAEYERKYEEFLQTFEGPIPASVVEPAAQSAPKYAPKYGSKAASREQEREQDKYDEDIEMS</sequence>
<dbReference type="GO" id="GO:0010468">
    <property type="term" value="P:regulation of gene expression"/>
    <property type="evidence" value="ECO:0007669"/>
    <property type="project" value="UniProtKB-ARBA"/>
</dbReference>
<evidence type="ECO:0000313" key="6">
    <source>
        <dbReference type="Proteomes" id="UP001375240"/>
    </source>
</evidence>
<dbReference type="PROSITE" id="PS50934">
    <property type="entry name" value="SWIRM"/>
    <property type="match status" value="1"/>
</dbReference>
<feature type="region of interest" description="Disordered" evidence="3">
    <location>
        <begin position="130"/>
        <end position="284"/>
    </location>
</feature>
<feature type="region of interest" description="Disordered" evidence="3">
    <location>
        <begin position="1328"/>
        <end position="1363"/>
    </location>
</feature>
<dbReference type="GO" id="GO:0006338">
    <property type="term" value="P:chromatin remodeling"/>
    <property type="evidence" value="ECO:0007669"/>
    <property type="project" value="TreeGrafter"/>
</dbReference>
<name>A0AAV9UB41_9PEZI</name>
<feature type="compositionally biased region" description="Polar residues" evidence="3">
    <location>
        <begin position="381"/>
        <end position="397"/>
    </location>
</feature>
<dbReference type="InterPro" id="IPR007526">
    <property type="entry name" value="SWIRM"/>
</dbReference>
<feature type="domain" description="SWIRM" evidence="4">
    <location>
        <begin position="414"/>
        <end position="509"/>
    </location>
</feature>
<organism evidence="5 6">
    <name type="scientific">Orbilia brochopaga</name>
    <dbReference type="NCBI Taxonomy" id="3140254"/>
    <lineage>
        <taxon>Eukaryota</taxon>
        <taxon>Fungi</taxon>
        <taxon>Dikarya</taxon>
        <taxon>Ascomycota</taxon>
        <taxon>Pezizomycotina</taxon>
        <taxon>Orbiliomycetes</taxon>
        <taxon>Orbiliales</taxon>
        <taxon>Orbiliaceae</taxon>
        <taxon>Orbilia</taxon>
    </lineage>
</organism>
<comment type="similarity">
    <text evidence="1">Belongs to the flavin monoamine oxidase family.</text>
</comment>
<evidence type="ECO:0000256" key="2">
    <source>
        <dbReference type="ARBA" id="ARBA00023002"/>
    </source>
</evidence>
<feature type="compositionally biased region" description="Low complexity" evidence="3">
    <location>
        <begin position="77"/>
        <end position="93"/>
    </location>
</feature>
<dbReference type="InterPro" id="IPR036388">
    <property type="entry name" value="WH-like_DNA-bd_sf"/>
</dbReference>
<keyword evidence="2" id="KW-0560">Oxidoreductase</keyword>
<dbReference type="Gene3D" id="3.50.50.60">
    <property type="entry name" value="FAD/NAD(P)-binding domain"/>
    <property type="match status" value="2"/>
</dbReference>
<feature type="compositionally biased region" description="Acidic residues" evidence="3">
    <location>
        <begin position="191"/>
        <end position="262"/>
    </location>
</feature>
<evidence type="ECO:0000313" key="5">
    <source>
        <dbReference type="EMBL" id="KAK6336497.1"/>
    </source>
</evidence>
<dbReference type="InterPro" id="IPR036188">
    <property type="entry name" value="FAD/NAD-bd_sf"/>
</dbReference>
<feature type="region of interest" description="Disordered" evidence="3">
    <location>
        <begin position="77"/>
        <end position="108"/>
    </location>
</feature>
<gene>
    <name evidence="5" type="ORF">TWF696_002047</name>
</gene>
<evidence type="ECO:0000256" key="3">
    <source>
        <dbReference type="SAM" id="MobiDB-lite"/>
    </source>
</evidence>
<feature type="region of interest" description="Disordered" evidence="3">
    <location>
        <begin position="1"/>
        <end position="45"/>
    </location>
</feature>
<dbReference type="GO" id="GO:0050660">
    <property type="term" value="F:flavin adenine dinucleotide binding"/>
    <property type="evidence" value="ECO:0007669"/>
    <property type="project" value="TreeGrafter"/>
</dbReference>
<evidence type="ECO:0000259" key="4">
    <source>
        <dbReference type="PROSITE" id="PS50934"/>
    </source>
</evidence>
<dbReference type="PANTHER" id="PTHR10742">
    <property type="entry name" value="FLAVIN MONOAMINE OXIDASE"/>
    <property type="match status" value="1"/>
</dbReference>
<dbReference type="Proteomes" id="UP001375240">
    <property type="component" value="Unassembled WGS sequence"/>
</dbReference>
<dbReference type="SUPFAM" id="SSF51905">
    <property type="entry name" value="FAD/NAD(P)-binding domain"/>
    <property type="match status" value="1"/>
</dbReference>
<dbReference type="PANTHER" id="PTHR10742:SF386">
    <property type="entry name" value="LYSINE-SPECIFIC HISTONE DEMETHYLASE 1A"/>
    <property type="match status" value="1"/>
</dbReference>
<feature type="region of interest" description="Disordered" evidence="3">
    <location>
        <begin position="339"/>
        <end position="397"/>
    </location>
</feature>
<dbReference type="InterPro" id="IPR050281">
    <property type="entry name" value="Flavin_monoamine_oxidase"/>
</dbReference>